<evidence type="ECO:0000256" key="2">
    <source>
        <dbReference type="ARBA" id="ARBA00022490"/>
    </source>
</evidence>
<comment type="subcellular location">
    <subcellularLocation>
        <location evidence="1 4">Cytoplasm</location>
    </subcellularLocation>
</comment>
<evidence type="ECO:0000256" key="1">
    <source>
        <dbReference type="ARBA" id="ARBA00004496"/>
    </source>
</evidence>
<keyword evidence="2 4" id="KW-0963">Cytoplasm</keyword>
<dbReference type="KEGG" id="lpk:LACPI_1077"/>
<comment type="similarity">
    <text evidence="4">Belongs to the CitD family.</text>
</comment>
<proteinExistence type="inferred from homology"/>
<dbReference type="RefSeq" id="WP_047915438.1">
    <property type="nucleotide sequence ID" value="NZ_LN774769.1"/>
</dbReference>
<dbReference type="Proteomes" id="UP000033166">
    <property type="component" value="Chromosome I"/>
</dbReference>
<gene>
    <name evidence="4 6" type="primary">citD</name>
    <name evidence="6" type="ORF">LACPI_1077</name>
</gene>
<reference evidence="7" key="1">
    <citation type="submission" date="2015-01" db="EMBL/GenBank/DDBJ databases">
        <authorList>
            <person name="Andreevskaya M."/>
        </authorList>
    </citation>
    <scope>NUCLEOTIDE SEQUENCE [LARGE SCALE GENOMIC DNA]</scope>
    <source>
        <strain evidence="7">MKFS47</strain>
    </source>
</reference>
<comment type="subunit">
    <text evidence="4">Oligomer with a subunit composition of (alpha,beta,gamma)6.</text>
</comment>
<name>A0A0D6DX18_9LACT</name>
<dbReference type="InterPro" id="IPR006495">
    <property type="entry name" value="CitD"/>
</dbReference>
<evidence type="ECO:0000313" key="7">
    <source>
        <dbReference type="Proteomes" id="UP000033166"/>
    </source>
</evidence>
<dbReference type="EMBL" id="LN774769">
    <property type="protein sequence ID" value="CEN28277.1"/>
    <property type="molecule type" value="Genomic_DNA"/>
</dbReference>
<dbReference type="AlphaFoldDB" id="A0A0D6DX18"/>
<dbReference type="NCBIfam" id="NF009726">
    <property type="entry name" value="PRK13253.1"/>
    <property type="match status" value="1"/>
</dbReference>
<keyword evidence="6" id="KW-0456">Lyase</keyword>
<organism evidence="6 7">
    <name type="scientific">Pseudolactococcus piscium MKFS47</name>
    <dbReference type="NCBI Taxonomy" id="297352"/>
    <lineage>
        <taxon>Bacteria</taxon>
        <taxon>Bacillati</taxon>
        <taxon>Bacillota</taxon>
        <taxon>Bacilli</taxon>
        <taxon>Lactobacillales</taxon>
        <taxon>Streptococcaceae</taxon>
        <taxon>Pseudolactococcus</taxon>
    </lineage>
</organism>
<dbReference type="InterPro" id="IPR023439">
    <property type="entry name" value="Mal_deCO2ase/Cit_lyase_ACP"/>
</dbReference>
<dbReference type="HOGENOM" id="CLU_158489_0_0_9"/>
<accession>A0A0D6DX18</accession>
<dbReference type="NCBIfam" id="TIGR01608">
    <property type="entry name" value="citD"/>
    <property type="match status" value="1"/>
</dbReference>
<evidence type="ECO:0000256" key="5">
    <source>
        <dbReference type="PIRSR" id="PIRSR002736-50"/>
    </source>
</evidence>
<keyword evidence="3 4" id="KW-0597">Phosphoprotein</keyword>
<evidence type="ECO:0000256" key="3">
    <source>
        <dbReference type="ARBA" id="ARBA00022553"/>
    </source>
</evidence>
<dbReference type="GO" id="GO:0016829">
    <property type="term" value="F:lyase activity"/>
    <property type="evidence" value="ECO:0007669"/>
    <property type="project" value="UniProtKB-KW"/>
</dbReference>
<evidence type="ECO:0000256" key="4">
    <source>
        <dbReference type="HAMAP-Rule" id="MF_00805"/>
    </source>
</evidence>
<dbReference type="GO" id="GO:0005737">
    <property type="term" value="C:cytoplasm"/>
    <property type="evidence" value="ECO:0007669"/>
    <property type="project" value="UniProtKB-SubCell"/>
</dbReference>
<feature type="modified residue" description="O-(phosphoribosyl dephospho-coenzyme A)serine" evidence="4 5">
    <location>
        <position position="14"/>
    </location>
</feature>
<dbReference type="HAMAP" id="MF_00805">
    <property type="entry name" value="CitD"/>
    <property type="match status" value="1"/>
</dbReference>
<comment type="function">
    <text evidence="4">Covalent carrier of the coenzyme of citrate lyase.</text>
</comment>
<dbReference type="PIRSF" id="PIRSF002736">
    <property type="entry name" value="Citrt_lyas_gamma"/>
    <property type="match status" value="1"/>
</dbReference>
<dbReference type="Pfam" id="PF06857">
    <property type="entry name" value="ACP"/>
    <property type="match status" value="1"/>
</dbReference>
<protein>
    <recommendedName>
        <fullName evidence="4">Citrate lyase acyl carrier protein</fullName>
    </recommendedName>
    <alternativeName>
        <fullName evidence="4">Citrate lyase gamma chain</fullName>
    </alternativeName>
</protein>
<evidence type="ECO:0000313" key="6">
    <source>
        <dbReference type="EMBL" id="CEN28277.1"/>
    </source>
</evidence>
<sequence length="97" mass="10531">MEIKKAALAGTLESSDVQVMISPNESGLTIDLMSDVKKQFGKAIVARVKQVLSDCDVRHATVKIVDKGALDSVIKARTIAAVQRALDIVEEPKWEVL</sequence>